<dbReference type="GeneID" id="64672294"/>
<keyword evidence="2" id="KW-1185">Reference proteome</keyword>
<evidence type="ECO:0000313" key="2">
    <source>
        <dbReference type="Proteomes" id="UP001195769"/>
    </source>
</evidence>
<evidence type="ECO:0000313" key="1">
    <source>
        <dbReference type="EMBL" id="KAG1887451.1"/>
    </source>
</evidence>
<dbReference type="RefSeq" id="XP_041216855.1">
    <property type="nucleotide sequence ID" value="XM_041377996.1"/>
</dbReference>
<organism evidence="1 2">
    <name type="scientific">Suillus fuscotomentosus</name>
    <dbReference type="NCBI Taxonomy" id="1912939"/>
    <lineage>
        <taxon>Eukaryota</taxon>
        <taxon>Fungi</taxon>
        <taxon>Dikarya</taxon>
        <taxon>Basidiomycota</taxon>
        <taxon>Agaricomycotina</taxon>
        <taxon>Agaricomycetes</taxon>
        <taxon>Agaricomycetidae</taxon>
        <taxon>Boletales</taxon>
        <taxon>Suillineae</taxon>
        <taxon>Suillaceae</taxon>
        <taxon>Suillus</taxon>
    </lineage>
</organism>
<reference evidence="1" key="1">
    <citation type="journal article" date="2020" name="New Phytol.">
        <title>Comparative genomics reveals dynamic genome evolution in host specialist ectomycorrhizal fungi.</title>
        <authorList>
            <person name="Lofgren L.A."/>
            <person name="Nguyen N.H."/>
            <person name="Vilgalys R."/>
            <person name="Ruytinx J."/>
            <person name="Liao H.L."/>
            <person name="Branco S."/>
            <person name="Kuo A."/>
            <person name="LaButti K."/>
            <person name="Lipzen A."/>
            <person name="Andreopoulos W."/>
            <person name="Pangilinan J."/>
            <person name="Riley R."/>
            <person name="Hundley H."/>
            <person name="Na H."/>
            <person name="Barry K."/>
            <person name="Grigoriev I.V."/>
            <person name="Stajich J.E."/>
            <person name="Kennedy P.G."/>
        </authorList>
    </citation>
    <scope>NUCLEOTIDE SEQUENCE</scope>
    <source>
        <strain evidence="1">FC203</strain>
    </source>
</reference>
<comment type="caution">
    <text evidence="1">The sequence shown here is derived from an EMBL/GenBank/DDBJ whole genome shotgun (WGS) entry which is preliminary data.</text>
</comment>
<dbReference type="AlphaFoldDB" id="A0AAD4DP72"/>
<sequence>MFKVRESNLREDGRKVKSTLTTTFDSYSNLLRIEHGKYAFSETRTNFIYLTMVTHILWKLVLSTSSVLVAFGRQKLGEPKRNKLAIWELEGRFQRGIVIHRTHHGAVLIENPQENSVLHEQWVGQYGTTFEYKGFLSSIVLLELQAKVSYSLKVQSRLHDICTSSTHGGLKELNIVSREGSWYNSPFPLGRQATSREGSVAHASSNICCSMQANYQINCVILMRGRGDS</sequence>
<gene>
    <name evidence="1" type="ORF">F5891DRAFT_988292</name>
</gene>
<protein>
    <submittedName>
        <fullName evidence="1">Uncharacterized protein</fullName>
    </submittedName>
</protein>
<accession>A0AAD4DP72</accession>
<dbReference type="EMBL" id="JABBWK010000210">
    <property type="protein sequence ID" value="KAG1887451.1"/>
    <property type="molecule type" value="Genomic_DNA"/>
</dbReference>
<name>A0AAD4DP72_9AGAM</name>
<proteinExistence type="predicted"/>
<dbReference type="Proteomes" id="UP001195769">
    <property type="component" value="Unassembled WGS sequence"/>
</dbReference>